<evidence type="ECO:0000256" key="1">
    <source>
        <dbReference type="SAM" id="Phobius"/>
    </source>
</evidence>
<feature type="transmembrane region" description="Helical" evidence="1">
    <location>
        <begin position="12"/>
        <end position="34"/>
    </location>
</feature>
<reference evidence="3" key="1">
    <citation type="submission" date="2022-05" db="EMBL/GenBank/DDBJ databases">
        <authorList>
            <person name="Oliphant S.A."/>
            <person name="Watson-Haigh N.S."/>
            <person name="Sumby K.M."/>
            <person name="Gardner J.M."/>
            <person name="Jiranek V."/>
        </authorList>
    </citation>
    <scope>NUCLEOTIDE SEQUENCE</scope>
    <source>
        <strain evidence="3">KI4_B1</strain>
    </source>
</reference>
<proteinExistence type="predicted"/>
<accession>A0A9Q8ZTZ4</accession>
<evidence type="ECO:0000313" key="4">
    <source>
        <dbReference type="Proteomes" id="UP001055911"/>
    </source>
</evidence>
<feature type="transmembrane region" description="Helical" evidence="1">
    <location>
        <begin position="40"/>
        <end position="59"/>
    </location>
</feature>
<dbReference type="Proteomes" id="UP001055911">
    <property type="component" value="Chromosome"/>
</dbReference>
<keyword evidence="1" id="KW-0472">Membrane</keyword>
<protein>
    <submittedName>
        <fullName evidence="3">DUF6430 domain-containing protein</fullName>
    </submittedName>
</protein>
<keyword evidence="1" id="KW-0812">Transmembrane</keyword>
<dbReference type="EMBL" id="CP097119">
    <property type="protein sequence ID" value="USS89252.1"/>
    <property type="molecule type" value="Genomic_DNA"/>
</dbReference>
<keyword evidence="1" id="KW-1133">Transmembrane helix</keyword>
<keyword evidence="4" id="KW-1185">Reference proteome</keyword>
<gene>
    <name evidence="3" type="ORF">M3M40_00100</name>
</gene>
<organism evidence="3 4">
    <name type="scientific">Fructilactobacillus cliffordii</name>
    <dbReference type="NCBI Taxonomy" id="2940299"/>
    <lineage>
        <taxon>Bacteria</taxon>
        <taxon>Bacillati</taxon>
        <taxon>Bacillota</taxon>
        <taxon>Bacilli</taxon>
        <taxon>Lactobacillales</taxon>
        <taxon>Lactobacillaceae</taxon>
        <taxon>Fructilactobacillus</taxon>
    </lineage>
</organism>
<name>A0A9Q8ZTZ4_9LACO</name>
<dbReference type="RefSeq" id="WP_252766786.1">
    <property type="nucleotide sequence ID" value="NZ_CP097119.1"/>
</dbReference>
<sequence>MKVKPLNKKILKLFFSKISLFLGIITGILVFIDLSKKCRLLMISILFFIALLYYLKLLICANVKNKVKINYGGSVIEIREGDILKEFDNDDSFRVFAFNEYFDTEVDDKIIAEKTLNGKILKYLNGTDEINHRMEEDSNLNENIKNKNVKRKYGKKTQYNLGTIFKYKNMFFTAMTHFDNQNRAYLSIQDYIRFLINFWDEINKYYANKTVVIPLLGSGITRIDNYSYSDEQILKLILLTFKIRRIKFKMPAKLVILLDSHTNKRINYFTLEDDFNGL</sequence>
<evidence type="ECO:0000259" key="2">
    <source>
        <dbReference type="Pfam" id="PF20016"/>
    </source>
</evidence>
<feature type="domain" description="Thoeris protein ThsA Macro" evidence="2">
    <location>
        <begin position="76"/>
        <end position="258"/>
    </location>
</feature>
<dbReference type="Pfam" id="PF20016">
    <property type="entry name" value="ThsA_Macro"/>
    <property type="match status" value="1"/>
</dbReference>
<dbReference type="InterPro" id="IPR045535">
    <property type="entry name" value="ThsA_Macro"/>
</dbReference>
<dbReference type="AlphaFoldDB" id="A0A9Q8ZTZ4"/>
<evidence type="ECO:0000313" key="3">
    <source>
        <dbReference type="EMBL" id="USS89252.1"/>
    </source>
</evidence>